<evidence type="ECO:0000256" key="3">
    <source>
        <dbReference type="ARBA" id="ARBA00022475"/>
    </source>
</evidence>
<evidence type="ECO:0000256" key="5">
    <source>
        <dbReference type="ARBA" id="ARBA00022989"/>
    </source>
</evidence>
<keyword evidence="5 10" id="KW-1133">Transmembrane helix</keyword>
<sequence length="72" mass="8414">MHFFTHSLSCTASIFILVVISVERYLAIVHPIRSRQIMTPKRLKVSFAPFLEFFLPFSKLRKPCKSTLNLFL</sequence>
<evidence type="ECO:0000256" key="6">
    <source>
        <dbReference type="ARBA" id="ARBA00023040"/>
    </source>
</evidence>
<dbReference type="InterPro" id="IPR050569">
    <property type="entry name" value="TAAR"/>
</dbReference>
<protein>
    <recommendedName>
        <fullName evidence="11">G-protein coupled receptors family 1 profile domain-containing protein</fullName>
    </recommendedName>
</protein>
<evidence type="ECO:0000259" key="11">
    <source>
        <dbReference type="PROSITE" id="PS50262"/>
    </source>
</evidence>
<dbReference type="EMBL" id="JARGDH010000003">
    <property type="protein sequence ID" value="KAL0273475.1"/>
    <property type="molecule type" value="Genomic_DNA"/>
</dbReference>
<keyword evidence="6" id="KW-0297">G-protein coupled receptor</keyword>
<feature type="transmembrane region" description="Helical" evidence="10">
    <location>
        <begin position="12"/>
        <end position="32"/>
    </location>
</feature>
<evidence type="ECO:0000256" key="9">
    <source>
        <dbReference type="ARBA" id="ARBA00023224"/>
    </source>
</evidence>
<evidence type="ECO:0000313" key="12">
    <source>
        <dbReference type="EMBL" id="KAL0273475.1"/>
    </source>
</evidence>
<keyword evidence="8" id="KW-0675">Receptor</keyword>
<comment type="caution">
    <text evidence="12">The sequence shown here is derived from an EMBL/GenBank/DDBJ whole genome shotgun (WGS) entry which is preliminary data.</text>
</comment>
<dbReference type="SUPFAM" id="SSF81321">
    <property type="entry name" value="Family A G protein-coupled receptor-like"/>
    <property type="match status" value="1"/>
</dbReference>
<organism evidence="12">
    <name type="scientific">Menopon gallinae</name>
    <name type="common">poultry shaft louse</name>
    <dbReference type="NCBI Taxonomy" id="328185"/>
    <lineage>
        <taxon>Eukaryota</taxon>
        <taxon>Metazoa</taxon>
        <taxon>Ecdysozoa</taxon>
        <taxon>Arthropoda</taxon>
        <taxon>Hexapoda</taxon>
        <taxon>Insecta</taxon>
        <taxon>Pterygota</taxon>
        <taxon>Neoptera</taxon>
        <taxon>Paraneoptera</taxon>
        <taxon>Psocodea</taxon>
        <taxon>Troctomorpha</taxon>
        <taxon>Phthiraptera</taxon>
        <taxon>Amblycera</taxon>
        <taxon>Menoponidae</taxon>
        <taxon>Menopon</taxon>
    </lineage>
</organism>
<keyword evidence="3" id="KW-1003">Cell membrane</keyword>
<dbReference type="AlphaFoldDB" id="A0AAW2HW49"/>
<evidence type="ECO:0000256" key="8">
    <source>
        <dbReference type="ARBA" id="ARBA00023170"/>
    </source>
</evidence>
<dbReference type="PROSITE" id="PS50262">
    <property type="entry name" value="G_PROTEIN_RECEP_F1_2"/>
    <property type="match status" value="1"/>
</dbReference>
<keyword evidence="7 10" id="KW-0472">Membrane</keyword>
<dbReference type="GO" id="GO:0005886">
    <property type="term" value="C:plasma membrane"/>
    <property type="evidence" value="ECO:0007669"/>
    <property type="project" value="UniProtKB-SubCell"/>
</dbReference>
<keyword evidence="4 10" id="KW-0812">Transmembrane</keyword>
<reference evidence="12" key="1">
    <citation type="journal article" date="2024" name="Gigascience">
        <title>Chromosome-level genome of the poultry shaft louse Menopon gallinae provides insight into the host-switching and adaptive evolution of parasitic lice.</title>
        <authorList>
            <person name="Xu Y."/>
            <person name="Ma L."/>
            <person name="Liu S."/>
            <person name="Liang Y."/>
            <person name="Liu Q."/>
            <person name="He Z."/>
            <person name="Tian L."/>
            <person name="Duan Y."/>
            <person name="Cai W."/>
            <person name="Li H."/>
            <person name="Song F."/>
        </authorList>
    </citation>
    <scope>NUCLEOTIDE SEQUENCE</scope>
    <source>
        <strain evidence="12">Cailab_2023a</strain>
    </source>
</reference>
<feature type="domain" description="G-protein coupled receptors family 1 profile" evidence="11">
    <location>
        <begin position="1"/>
        <end position="42"/>
    </location>
</feature>
<comment type="similarity">
    <text evidence="2">Belongs to the G-protein coupled receptor 1 family.</text>
</comment>
<evidence type="ECO:0000256" key="1">
    <source>
        <dbReference type="ARBA" id="ARBA00004651"/>
    </source>
</evidence>
<dbReference type="PANTHER" id="PTHR24249">
    <property type="entry name" value="HISTAMINE RECEPTOR-RELATED G-PROTEIN COUPLED RECEPTOR"/>
    <property type="match status" value="1"/>
</dbReference>
<dbReference type="GO" id="GO:0004930">
    <property type="term" value="F:G protein-coupled receptor activity"/>
    <property type="evidence" value="ECO:0007669"/>
    <property type="project" value="UniProtKB-KW"/>
</dbReference>
<comment type="subcellular location">
    <subcellularLocation>
        <location evidence="1">Cell membrane</location>
        <topology evidence="1">Multi-pass membrane protein</topology>
    </subcellularLocation>
</comment>
<proteinExistence type="inferred from homology"/>
<keyword evidence="9" id="KW-0807">Transducer</keyword>
<name>A0AAW2HW49_9NEOP</name>
<accession>A0AAW2HW49</accession>
<evidence type="ECO:0000256" key="4">
    <source>
        <dbReference type="ARBA" id="ARBA00022692"/>
    </source>
</evidence>
<evidence type="ECO:0000256" key="7">
    <source>
        <dbReference type="ARBA" id="ARBA00023136"/>
    </source>
</evidence>
<dbReference type="Gene3D" id="1.20.1070.10">
    <property type="entry name" value="Rhodopsin 7-helix transmembrane proteins"/>
    <property type="match status" value="1"/>
</dbReference>
<dbReference type="PROSITE" id="PS00237">
    <property type="entry name" value="G_PROTEIN_RECEP_F1_1"/>
    <property type="match status" value="1"/>
</dbReference>
<dbReference type="InterPro" id="IPR000276">
    <property type="entry name" value="GPCR_Rhodpsn"/>
</dbReference>
<dbReference type="InterPro" id="IPR017452">
    <property type="entry name" value="GPCR_Rhodpsn_7TM"/>
</dbReference>
<evidence type="ECO:0000256" key="2">
    <source>
        <dbReference type="ARBA" id="ARBA00010663"/>
    </source>
</evidence>
<dbReference type="Pfam" id="PF00001">
    <property type="entry name" value="7tm_1"/>
    <property type="match status" value="1"/>
</dbReference>
<gene>
    <name evidence="12" type="ORF">PYX00_006130</name>
</gene>
<evidence type="ECO:0000256" key="10">
    <source>
        <dbReference type="SAM" id="Phobius"/>
    </source>
</evidence>